<dbReference type="Gene3D" id="3.40.630.30">
    <property type="match status" value="1"/>
</dbReference>
<evidence type="ECO:0000313" key="2">
    <source>
        <dbReference type="EMBL" id="SFM58438.1"/>
    </source>
</evidence>
<sequence length="64" mass="6876">MTTALEHAHQSGCTVALDVMSKDKAAIRLYERLGADCIGKVVHHHNDGLTEPAVVFGFPRSGSE</sequence>
<evidence type="ECO:0000313" key="3">
    <source>
        <dbReference type="Proteomes" id="UP000199614"/>
    </source>
</evidence>
<dbReference type="Proteomes" id="UP000199614">
    <property type="component" value="Unassembled WGS sequence"/>
</dbReference>
<feature type="domain" description="N-acetyltransferase" evidence="1">
    <location>
        <begin position="1"/>
        <end position="61"/>
    </location>
</feature>
<accession>A0A1I4S1Q2</accession>
<proteinExistence type="predicted"/>
<name>A0A1I4S1Q2_PSUAM</name>
<evidence type="ECO:0000259" key="1">
    <source>
        <dbReference type="PROSITE" id="PS51186"/>
    </source>
</evidence>
<dbReference type="AlphaFoldDB" id="A0A1I4S1Q2"/>
<keyword evidence="3" id="KW-1185">Reference proteome</keyword>
<dbReference type="SUPFAM" id="SSF55729">
    <property type="entry name" value="Acyl-CoA N-acyltransferases (Nat)"/>
    <property type="match status" value="1"/>
</dbReference>
<dbReference type="STRING" id="260086.SAMN05216207_1001195"/>
<dbReference type="EMBL" id="FOUY01000001">
    <property type="protein sequence ID" value="SFM58438.1"/>
    <property type="molecule type" value="Genomic_DNA"/>
</dbReference>
<dbReference type="Pfam" id="PF00583">
    <property type="entry name" value="Acetyltransf_1"/>
    <property type="match status" value="1"/>
</dbReference>
<dbReference type="PROSITE" id="PS51186">
    <property type="entry name" value="GNAT"/>
    <property type="match status" value="1"/>
</dbReference>
<protein>
    <recommendedName>
        <fullName evidence="1">N-acetyltransferase domain-containing protein</fullName>
    </recommendedName>
</protein>
<gene>
    <name evidence="2" type="ORF">SAMN05216207_1001195</name>
</gene>
<organism evidence="2 3">
    <name type="scientific">Pseudonocardia ammonioxydans</name>
    <dbReference type="NCBI Taxonomy" id="260086"/>
    <lineage>
        <taxon>Bacteria</taxon>
        <taxon>Bacillati</taxon>
        <taxon>Actinomycetota</taxon>
        <taxon>Actinomycetes</taxon>
        <taxon>Pseudonocardiales</taxon>
        <taxon>Pseudonocardiaceae</taxon>
        <taxon>Pseudonocardia</taxon>
    </lineage>
</organism>
<reference evidence="2 3" key="1">
    <citation type="submission" date="2016-10" db="EMBL/GenBank/DDBJ databases">
        <authorList>
            <person name="de Groot N.N."/>
        </authorList>
    </citation>
    <scope>NUCLEOTIDE SEQUENCE [LARGE SCALE GENOMIC DNA]</scope>
    <source>
        <strain evidence="2 3">CGMCC 4.1877</strain>
    </source>
</reference>
<dbReference type="InterPro" id="IPR000182">
    <property type="entry name" value="GNAT_dom"/>
</dbReference>
<dbReference type="GO" id="GO:0016747">
    <property type="term" value="F:acyltransferase activity, transferring groups other than amino-acyl groups"/>
    <property type="evidence" value="ECO:0007669"/>
    <property type="project" value="InterPro"/>
</dbReference>
<dbReference type="InterPro" id="IPR016181">
    <property type="entry name" value="Acyl_CoA_acyltransferase"/>
</dbReference>